<dbReference type="InterPro" id="IPR040359">
    <property type="entry name" value="GDU"/>
</dbReference>
<keyword evidence="6 9" id="KW-1133">Transmembrane helix</keyword>
<proteinExistence type="inferred from homology"/>
<evidence type="ECO:0000256" key="6">
    <source>
        <dbReference type="ARBA" id="ARBA00022989"/>
    </source>
</evidence>
<reference evidence="10" key="1">
    <citation type="submission" date="2019-12" db="EMBL/GenBank/DDBJ databases">
        <authorList>
            <person name="Scholz U."/>
            <person name="Mascher M."/>
            <person name="Fiebig A."/>
        </authorList>
    </citation>
    <scope>NUCLEOTIDE SEQUENCE</scope>
</reference>
<keyword evidence="5" id="KW-0029">Amino-acid transport</keyword>
<protein>
    <submittedName>
        <fullName evidence="10">Uncharacterized protein</fullName>
    </submittedName>
</protein>
<evidence type="ECO:0000256" key="4">
    <source>
        <dbReference type="ARBA" id="ARBA00022692"/>
    </source>
</evidence>
<keyword evidence="3" id="KW-0813">Transport</keyword>
<dbReference type="GO" id="GO:0016020">
    <property type="term" value="C:membrane"/>
    <property type="evidence" value="ECO:0007669"/>
    <property type="project" value="UniProtKB-SubCell"/>
</dbReference>
<dbReference type="EMBL" id="LR746276">
    <property type="protein sequence ID" value="CAA7407348.1"/>
    <property type="molecule type" value="Genomic_DNA"/>
</dbReference>
<accession>A0A7I8JJG6</accession>
<evidence type="ECO:0000256" key="1">
    <source>
        <dbReference type="ARBA" id="ARBA00004167"/>
    </source>
</evidence>
<name>A0A7I8JJG6_SPIIN</name>
<dbReference type="Proteomes" id="UP000663760">
    <property type="component" value="Chromosome 13"/>
</dbReference>
<dbReference type="OrthoDB" id="1930784at2759"/>
<feature type="compositionally biased region" description="Gly residues" evidence="8">
    <location>
        <begin position="68"/>
        <end position="82"/>
    </location>
</feature>
<evidence type="ECO:0000313" key="11">
    <source>
        <dbReference type="EMBL" id="CAA7407348.1"/>
    </source>
</evidence>
<evidence type="ECO:0000256" key="3">
    <source>
        <dbReference type="ARBA" id="ARBA00022448"/>
    </source>
</evidence>
<dbReference type="EMBL" id="LR743600">
    <property type="protein sequence ID" value="CAA2631051.1"/>
    <property type="molecule type" value="Genomic_DNA"/>
</dbReference>
<dbReference type="PANTHER" id="PTHR33228">
    <property type="entry name" value="PROTEIN GLUTAMINE DUMPER 4-RELATED"/>
    <property type="match status" value="1"/>
</dbReference>
<dbReference type="GO" id="GO:0080143">
    <property type="term" value="P:regulation of amino acid export"/>
    <property type="evidence" value="ECO:0007669"/>
    <property type="project" value="InterPro"/>
</dbReference>
<dbReference type="PANTHER" id="PTHR33228:SF49">
    <property type="entry name" value="PROTEIN GLUTAMINE DUMPER 5"/>
    <property type="match status" value="1"/>
</dbReference>
<keyword evidence="7 9" id="KW-0472">Membrane</keyword>
<evidence type="ECO:0000313" key="10">
    <source>
        <dbReference type="EMBL" id="CAA2631051.1"/>
    </source>
</evidence>
<keyword evidence="12" id="KW-1185">Reference proteome</keyword>
<evidence type="ECO:0000256" key="2">
    <source>
        <dbReference type="ARBA" id="ARBA00009977"/>
    </source>
</evidence>
<dbReference type="AlphaFoldDB" id="A0A7I8JJG6"/>
<feature type="transmembrane region" description="Helical" evidence="9">
    <location>
        <begin position="33"/>
        <end position="56"/>
    </location>
</feature>
<evidence type="ECO:0000256" key="5">
    <source>
        <dbReference type="ARBA" id="ARBA00022970"/>
    </source>
</evidence>
<keyword evidence="4 9" id="KW-0812">Transmembrane</keyword>
<evidence type="ECO:0000256" key="7">
    <source>
        <dbReference type="ARBA" id="ARBA00023136"/>
    </source>
</evidence>
<comment type="similarity">
    <text evidence="2">Belongs to the GLUTAMINE DUMPER 1 (TC 9.B.60) family.</text>
</comment>
<evidence type="ECO:0000256" key="9">
    <source>
        <dbReference type="SAM" id="Phobius"/>
    </source>
</evidence>
<feature type="region of interest" description="Disordered" evidence="8">
    <location>
        <begin position="66"/>
        <end position="92"/>
    </location>
</feature>
<organism evidence="10">
    <name type="scientific">Spirodela intermedia</name>
    <name type="common">Intermediate duckweed</name>
    <dbReference type="NCBI Taxonomy" id="51605"/>
    <lineage>
        <taxon>Eukaryota</taxon>
        <taxon>Viridiplantae</taxon>
        <taxon>Streptophyta</taxon>
        <taxon>Embryophyta</taxon>
        <taxon>Tracheophyta</taxon>
        <taxon>Spermatophyta</taxon>
        <taxon>Magnoliopsida</taxon>
        <taxon>Liliopsida</taxon>
        <taxon>Araceae</taxon>
        <taxon>Lemnoideae</taxon>
        <taxon>Spirodela</taxon>
    </lineage>
</organism>
<sequence length="161" mass="17280">MGNVTLLGSAAAIVAQHSHTAQQHLTWRPPVPYLFGILAAMLGLIAFTLLLACSYWKLSGYVEQENSGGSGGHTESGEGQGENGDAAKATWTPPKQRIVEIMAWNEKPSFLAIPVSCRASYFGDCSGREKVGVAEKEMDDWTKKMAGNRDAAESEAVQVSH</sequence>
<gene>
    <name evidence="10" type="ORF">SI7747_13016697</name>
    <name evidence="11" type="ORF">SI8410_13018026</name>
</gene>
<evidence type="ECO:0000313" key="12">
    <source>
        <dbReference type="Proteomes" id="UP000663760"/>
    </source>
</evidence>
<dbReference type="GO" id="GO:0006865">
    <property type="term" value="P:amino acid transport"/>
    <property type="evidence" value="ECO:0007669"/>
    <property type="project" value="UniProtKB-KW"/>
</dbReference>
<comment type="subcellular location">
    <subcellularLocation>
        <location evidence="1">Membrane</location>
        <topology evidence="1">Single-pass membrane protein</topology>
    </subcellularLocation>
</comment>
<evidence type="ECO:0000256" key="8">
    <source>
        <dbReference type="SAM" id="MobiDB-lite"/>
    </source>
</evidence>